<dbReference type="GO" id="GO:0005524">
    <property type="term" value="F:ATP binding"/>
    <property type="evidence" value="ECO:0007669"/>
    <property type="project" value="UniProtKB-UniRule"/>
</dbReference>
<keyword evidence="3 7" id="KW-0547">Nucleotide-binding</keyword>
<keyword evidence="7" id="KW-0963">Cytoplasm</keyword>
<dbReference type="PRINTS" id="PR01100">
    <property type="entry name" value="SHIKIMTKNASE"/>
</dbReference>
<comment type="pathway">
    <text evidence="7">Metabolic intermediate biosynthesis; chorismate biosynthesis; chorismate from D-erythrose 4-phosphate and phosphoenolpyruvate: step 5/7.</text>
</comment>
<dbReference type="InterPro" id="IPR027417">
    <property type="entry name" value="P-loop_NTPase"/>
</dbReference>
<comment type="cofactor">
    <cofactor evidence="7">
        <name>Mg(2+)</name>
        <dbReference type="ChEBI" id="CHEBI:18420"/>
    </cofactor>
    <text evidence="7">Binds 1 Mg(2+) ion per subunit.</text>
</comment>
<feature type="binding site" evidence="7">
    <location>
        <position position="80"/>
    </location>
    <ligand>
        <name>substrate</name>
    </ligand>
</feature>
<dbReference type="HAMAP" id="MF_00109">
    <property type="entry name" value="Shikimate_kinase"/>
    <property type="match status" value="1"/>
</dbReference>
<reference evidence="8 9" key="1">
    <citation type="journal article" date="2016" name="PLoS ONE">
        <title>Plasmid Characterization and Chromosome Analysis of Two netF+ Clostridium perfringens Isolates Associated with Foal and Canine Necrotizing Enteritis.</title>
        <authorList>
            <person name="Mehdizadeh Gohari I."/>
            <person name="Kropinski A.M."/>
            <person name="Weese S.J."/>
            <person name="Parreira V.R."/>
            <person name="Whitehead A.E."/>
            <person name="Boerlin P."/>
            <person name="Prescott J.F."/>
        </authorList>
    </citation>
    <scope>NUCLEOTIDE SEQUENCE [LARGE SCALE GENOMIC DNA]</scope>
    <source>
        <strain evidence="8 9">JP838</strain>
    </source>
</reference>
<comment type="catalytic activity">
    <reaction evidence="7">
        <text>shikimate + ATP = 3-phosphoshikimate + ADP + H(+)</text>
        <dbReference type="Rhea" id="RHEA:13121"/>
        <dbReference type="ChEBI" id="CHEBI:15378"/>
        <dbReference type="ChEBI" id="CHEBI:30616"/>
        <dbReference type="ChEBI" id="CHEBI:36208"/>
        <dbReference type="ChEBI" id="CHEBI:145989"/>
        <dbReference type="ChEBI" id="CHEBI:456216"/>
        <dbReference type="EC" id="2.7.1.71"/>
    </reaction>
</comment>
<dbReference type="GO" id="GO:0000287">
    <property type="term" value="F:magnesium ion binding"/>
    <property type="evidence" value="ECO:0007669"/>
    <property type="project" value="UniProtKB-UniRule"/>
</dbReference>
<comment type="caution">
    <text evidence="7">Lacks conserved residue(s) required for the propagation of feature annotation.</text>
</comment>
<keyword evidence="7" id="KW-0460">Magnesium</keyword>
<dbReference type="GO" id="GO:0008652">
    <property type="term" value="P:amino acid biosynthetic process"/>
    <property type="evidence" value="ECO:0007669"/>
    <property type="project" value="UniProtKB-KW"/>
</dbReference>
<dbReference type="PANTHER" id="PTHR21087">
    <property type="entry name" value="SHIKIMATE KINASE"/>
    <property type="match status" value="1"/>
</dbReference>
<feature type="binding site" evidence="7">
    <location>
        <begin position="13"/>
        <end position="18"/>
    </location>
    <ligand>
        <name>ATP</name>
        <dbReference type="ChEBI" id="CHEBI:30616"/>
    </ligand>
</feature>
<evidence type="ECO:0000256" key="4">
    <source>
        <dbReference type="ARBA" id="ARBA00022777"/>
    </source>
</evidence>
<comment type="subunit">
    <text evidence="7">Monomer.</text>
</comment>
<evidence type="ECO:0000256" key="3">
    <source>
        <dbReference type="ARBA" id="ARBA00022741"/>
    </source>
</evidence>
<dbReference type="Pfam" id="PF01202">
    <property type="entry name" value="SKI"/>
    <property type="match status" value="1"/>
</dbReference>
<dbReference type="GO" id="GO:0009073">
    <property type="term" value="P:aromatic amino acid family biosynthetic process"/>
    <property type="evidence" value="ECO:0007669"/>
    <property type="project" value="UniProtKB-KW"/>
</dbReference>
<comment type="similarity">
    <text evidence="7">Belongs to the shikimate kinase family.</text>
</comment>
<evidence type="ECO:0000313" key="9">
    <source>
        <dbReference type="Proteomes" id="UP000070260"/>
    </source>
</evidence>
<sequence length="171" mass="19543">MKKRGVLLIGMPGAGKTTIGRELSKVLKMNFLDMDEFIERSTGKEIKELFAQGEEVFRDLESKSCELLSTLKNVVISSGGGIVTREENMGNFKEFITVFINRPLDLIMEDIDTEGRPLLWDGKERLTNLYRDRIDLYKKHSDIEIINDGTVEEAIREIVKSISAWSLKEKE</sequence>
<keyword evidence="1 7" id="KW-0028">Amino-acid biosynthesis</keyword>
<dbReference type="SUPFAM" id="SSF52540">
    <property type="entry name" value="P-loop containing nucleoside triphosphate hydrolases"/>
    <property type="match status" value="1"/>
</dbReference>
<dbReference type="Gene3D" id="3.40.50.300">
    <property type="entry name" value="P-loop containing nucleotide triphosphate hydrolases"/>
    <property type="match status" value="1"/>
</dbReference>
<feature type="binding site" evidence="7">
    <location>
        <position position="133"/>
    </location>
    <ligand>
        <name>substrate</name>
    </ligand>
</feature>
<dbReference type="OrthoDB" id="9800332at2"/>
<organism evidence="8 9">
    <name type="scientific">Clostridium perfringens</name>
    <dbReference type="NCBI Taxonomy" id="1502"/>
    <lineage>
        <taxon>Bacteria</taxon>
        <taxon>Bacillati</taxon>
        <taxon>Bacillota</taxon>
        <taxon>Clostridia</taxon>
        <taxon>Eubacteriales</taxon>
        <taxon>Clostridiaceae</taxon>
        <taxon>Clostridium</taxon>
    </lineage>
</organism>
<evidence type="ECO:0000256" key="2">
    <source>
        <dbReference type="ARBA" id="ARBA00022679"/>
    </source>
</evidence>
<protein>
    <recommendedName>
        <fullName evidence="7">Shikimate kinase</fullName>
        <shortName evidence="7">SK</shortName>
        <ecNumber evidence="7">2.7.1.71</ecNumber>
    </recommendedName>
</protein>
<name>A0A127EG60_CLOPF</name>
<keyword evidence="2 7" id="KW-0808">Transferase</keyword>
<comment type="subcellular location">
    <subcellularLocation>
        <location evidence="7">Cytoplasm</location>
    </subcellularLocation>
</comment>
<feature type="binding site" evidence="7">
    <location>
        <position position="35"/>
    </location>
    <ligand>
        <name>substrate</name>
    </ligand>
</feature>
<comment type="function">
    <text evidence="7">Catalyzes the specific phosphorylation of the 3-hydroxyl group of shikimic acid using ATP as a cosubstrate.</text>
</comment>
<dbReference type="GO" id="GO:0009423">
    <property type="term" value="P:chorismate biosynthetic process"/>
    <property type="evidence" value="ECO:0007669"/>
    <property type="project" value="UniProtKB-UniRule"/>
</dbReference>
<evidence type="ECO:0000256" key="1">
    <source>
        <dbReference type="ARBA" id="ARBA00022605"/>
    </source>
</evidence>
<feature type="binding site" evidence="7">
    <location>
        <position position="17"/>
    </location>
    <ligand>
        <name>Mg(2+)</name>
        <dbReference type="ChEBI" id="CHEBI:18420"/>
    </ligand>
</feature>
<dbReference type="PATRIC" id="fig|1502.177.peg.775"/>
<evidence type="ECO:0000313" key="8">
    <source>
        <dbReference type="EMBL" id="AMN34935.1"/>
    </source>
</evidence>
<keyword evidence="4 7" id="KW-0418">Kinase</keyword>
<feature type="binding site" evidence="7">
    <location>
        <position position="58"/>
    </location>
    <ligand>
        <name>substrate</name>
    </ligand>
</feature>
<dbReference type="InterPro" id="IPR031322">
    <property type="entry name" value="Shikimate/glucono_kinase"/>
</dbReference>
<dbReference type="Proteomes" id="UP000070260">
    <property type="component" value="Chromosome"/>
</dbReference>
<dbReference type="PANTHER" id="PTHR21087:SF16">
    <property type="entry name" value="SHIKIMATE KINASE 1, CHLOROPLASTIC"/>
    <property type="match status" value="1"/>
</dbReference>
<feature type="binding site" evidence="7">
    <location>
        <position position="116"/>
    </location>
    <ligand>
        <name>ATP</name>
        <dbReference type="ChEBI" id="CHEBI:30616"/>
    </ligand>
</feature>
<evidence type="ECO:0000256" key="6">
    <source>
        <dbReference type="ARBA" id="ARBA00023141"/>
    </source>
</evidence>
<evidence type="ECO:0000256" key="5">
    <source>
        <dbReference type="ARBA" id="ARBA00022840"/>
    </source>
</evidence>
<keyword evidence="6 7" id="KW-0057">Aromatic amino acid biosynthesis</keyword>
<dbReference type="EC" id="2.7.1.71" evidence="7"/>
<dbReference type="RefSeq" id="WP_061426621.1">
    <property type="nucleotide sequence ID" value="NZ_CATNZO010000001.1"/>
</dbReference>
<dbReference type="GO" id="GO:0005829">
    <property type="term" value="C:cytosol"/>
    <property type="evidence" value="ECO:0007669"/>
    <property type="project" value="TreeGrafter"/>
</dbReference>
<dbReference type="CDD" id="cd00464">
    <property type="entry name" value="SK"/>
    <property type="match status" value="1"/>
</dbReference>
<gene>
    <name evidence="7" type="primary">aroK</name>
    <name evidence="8" type="ORF">JFP838_03940</name>
</gene>
<accession>A0A127EG60</accession>
<proteinExistence type="inferred from homology"/>
<evidence type="ECO:0000256" key="7">
    <source>
        <dbReference type="HAMAP-Rule" id="MF_00109"/>
    </source>
</evidence>
<keyword evidence="5 7" id="KW-0067">ATP-binding</keyword>
<dbReference type="EMBL" id="CP010994">
    <property type="protein sequence ID" value="AMN34935.1"/>
    <property type="molecule type" value="Genomic_DNA"/>
</dbReference>
<dbReference type="UniPathway" id="UPA00053">
    <property type="reaction ID" value="UER00088"/>
</dbReference>
<keyword evidence="7" id="KW-0479">Metal-binding</keyword>
<dbReference type="GO" id="GO:0004765">
    <property type="term" value="F:shikimate kinase activity"/>
    <property type="evidence" value="ECO:0007669"/>
    <property type="project" value="UniProtKB-UniRule"/>
</dbReference>
<dbReference type="InterPro" id="IPR000623">
    <property type="entry name" value="Shikimate_kinase/TSH1"/>
</dbReference>
<dbReference type="AlphaFoldDB" id="A0A127EG60"/>